<name>A0ABS3JBW5_9BACT</name>
<feature type="transmembrane region" description="Helical" evidence="1">
    <location>
        <begin position="6"/>
        <end position="28"/>
    </location>
</feature>
<organism evidence="2 3">
    <name type="scientific">Fibrella forsythiae</name>
    <dbReference type="NCBI Taxonomy" id="2817061"/>
    <lineage>
        <taxon>Bacteria</taxon>
        <taxon>Pseudomonadati</taxon>
        <taxon>Bacteroidota</taxon>
        <taxon>Cytophagia</taxon>
        <taxon>Cytophagales</taxon>
        <taxon>Spirosomataceae</taxon>
        <taxon>Fibrella</taxon>
    </lineage>
</organism>
<keyword evidence="1" id="KW-1133">Transmembrane helix</keyword>
<accession>A0ABS3JBW5</accession>
<evidence type="ECO:0000313" key="3">
    <source>
        <dbReference type="Proteomes" id="UP000664628"/>
    </source>
</evidence>
<feature type="transmembrane region" description="Helical" evidence="1">
    <location>
        <begin position="40"/>
        <end position="60"/>
    </location>
</feature>
<keyword evidence="1" id="KW-0812">Transmembrane</keyword>
<reference evidence="2 3" key="1">
    <citation type="submission" date="2021-03" db="EMBL/GenBank/DDBJ databases">
        <title>Fibrella sp. HMF5405 genome sequencing and assembly.</title>
        <authorList>
            <person name="Kang H."/>
            <person name="Kim H."/>
            <person name="Bae S."/>
            <person name="Joh K."/>
        </authorList>
    </citation>
    <scope>NUCLEOTIDE SEQUENCE [LARGE SCALE GENOMIC DNA]</scope>
    <source>
        <strain evidence="2 3">HMF5405</strain>
    </source>
</reference>
<evidence type="ECO:0000256" key="1">
    <source>
        <dbReference type="SAM" id="Phobius"/>
    </source>
</evidence>
<keyword evidence="3" id="KW-1185">Reference proteome</keyword>
<protein>
    <submittedName>
        <fullName evidence="2">Uncharacterized protein</fullName>
    </submittedName>
</protein>
<gene>
    <name evidence="2" type="ORF">J2I46_02740</name>
</gene>
<dbReference type="EMBL" id="JAFMYW010000001">
    <property type="protein sequence ID" value="MBO0947480.1"/>
    <property type="molecule type" value="Genomic_DNA"/>
</dbReference>
<proteinExistence type="predicted"/>
<keyword evidence="1" id="KW-0472">Membrane</keyword>
<feature type="transmembrane region" description="Helical" evidence="1">
    <location>
        <begin position="105"/>
        <end position="126"/>
    </location>
</feature>
<sequence>MTSLLVNPYFWLGQIGLLAIVITCQALIEIRQKTAKRAYIYSLWLGSGLALWCMGTPLTGGHPLPAPIYLLQFATGLIFTLGYFQVRASPGLVVSVANTVMLRKILIGVGGGGLLIICAISLVIAYKEHKAQTGQDTKQTAAILDTKMKARNDSLTKEVLRNRAETAELKQTINQQATQLSAQSRLLDTLTDIIISLKQAIVRLNVTVERTRKSTFTPPRITLPEQSTVVSPGRVPKAN</sequence>
<comment type="caution">
    <text evidence="2">The sequence shown here is derived from an EMBL/GenBank/DDBJ whole genome shotgun (WGS) entry which is preliminary data.</text>
</comment>
<evidence type="ECO:0000313" key="2">
    <source>
        <dbReference type="EMBL" id="MBO0947480.1"/>
    </source>
</evidence>
<feature type="transmembrane region" description="Helical" evidence="1">
    <location>
        <begin position="66"/>
        <end position="84"/>
    </location>
</feature>
<dbReference type="Proteomes" id="UP000664628">
    <property type="component" value="Unassembled WGS sequence"/>
</dbReference>
<dbReference type="RefSeq" id="WP_207327388.1">
    <property type="nucleotide sequence ID" value="NZ_JAFMYW010000001.1"/>
</dbReference>